<protein>
    <submittedName>
        <fullName evidence="2">Uncharacterized protein</fullName>
    </submittedName>
</protein>
<gene>
    <name evidence="2" type="ORF">PPROV_001081100</name>
</gene>
<comment type="caution">
    <text evidence="2">The sequence shown here is derived from an EMBL/GenBank/DDBJ whole genome shotgun (WGS) entry which is preliminary data.</text>
</comment>
<dbReference type="PANTHER" id="PTHR12265">
    <property type="entry name" value="TRANSMEMBRANE PROTEIN 53"/>
    <property type="match status" value="1"/>
</dbReference>
<organism evidence="2 3">
    <name type="scientific">Pycnococcus provasolii</name>
    <dbReference type="NCBI Taxonomy" id="41880"/>
    <lineage>
        <taxon>Eukaryota</taxon>
        <taxon>Viridiplantae</taxon>
        <taxon>Chlorophyta</taxon>
        <taxon>Pseudoscourfieldiophyceae</taxon>
        <taxon>Pseudoscourfieldiales</taxon>
        <taxon>Pycnococcaceae</taxon>
        <taxon>Pycnococcus</taxon>
    </lineage>
</organism>
<name>A0A830HYB4_9CHLO</name>
<dbReference type="Pfam" id="PF05705">
    <property type="entry name" value="DUF829"/>
    <property type="match status" value="1"/>
</dbReference>
<dbReference type="Gene3D" id="3.40.50.1820">
    <property type="entry name" value="alpha/beta hydrolase"/>
    <property type="match status" value="1"/>
</dbReference>
<accession>A0A830HYB4</accession>
<dbReference type="OrthoDB" id="77878at2759"/>
<evidence type="ECO:0000256" key="1">
    <source>
        <dbReference type="SAM" id="MobiDB-lite"/>
    </source>
</evidence>
<evidence type="ECO:0000313" key="3">
    <source>
        <dbReference type="Proteomes" id="UP000660262"/>
    </source>
</evidence>
<dbReference type="EMBL" id="BNJQ01000038">
    <property type="protein sequence ID" value="GHP12084.1"/>
    <property type="molecule type" value="Genomic_DNA"/>
</dbReference>
<dbReference type="SUPFAM" id="SSF53474">
    <property type="entry name" value="alpha/beta-Hydrolases"/>
    <property type="match status" value="1"/>
</dbReference>
<dbReference type="Proteomes" id="UP000660262">
    <property type="component" value="Unassembled WGS sequence"/>
</dbReference>
<dbReference type="InterPro" id="IPR029058">
    <property type="entry name" value="AB_hydrolase_fold"/>
</dbReference>
<evidence type="ECO:0000313" key="2">
    <source>
        <dbReference type="EMBL" id="GHP12084.1"/>
    </source>
</evidence>
<feature type="region of interest" description="Disordered" evidence="1">
    <location>
        <begin position="42"/>
        <end position="77"/>
    </location>
</feature>
<dbReference type="InterPro" id="IPR008547">
    <property type="entry name" value="DUF829_TMEM53"/>
</dbReference>
<proteinExistence type="predicted"/>
<reference evidence="2" key="1">
    <citation type="submission" date="2020-10" db="EMBL/GenBank/DDBJ databases">
        <title>Unveiling of a novel bifunctional photoreceptor, Dualchrome1, isolated from a cosmopolitan green alga.</title>
        <authorList>
            <person name="Suzuki S."/>
            <person name="Kawachi M."/>
        </authorList>
    </citation>
    <scope>NUCLEOTIDE SEQUENCE</scope>
    <source>
        <strain evidence="2">NIES 2893</strain>
    </source>
</reference>
<dbReference type="PANTHER" id="PTHR12265:SF0">
    <property type="entry name" value="EXPRESSED PROTEIN"/>
    <property type="match status" value="1"/>
</dbReference>
<dbReference type="AlphaFoldDB" id="A0A830HYB4"/>
<keyword evidence="3" id="KW-1185">Reference proteome</keyword>
<sequence>MASAASASASASHASPQGKRVVIVVLLGWMGASSLQMSRVNDVYSHQERSGRERRSRASLGVLGEGENGSSSRASLESGDGVVGDAIGDVDDVSKFIFINVPTPSILAMWIPLLAARYATHTLRRLDAQVKKLKCVNVIVHVCSGASKSIFYQMLEQLDSYPQLKMCMRATVYESGPVDFKSSRGVQFMKDATRTTKVPKLAVSAAFAALPILDTVLLPEFERQRRRFWRILVEKRLPGRTLLIASKADNISLIEDVERFAKRLSDAGAKDVHLLRLESARHMAALKTNPQEYVNAIQSLVDDVRQQSHVRSKL</sequence>